<evidence type="ECO:0000256" key="6">
    <source>
        <dbReference type="SAM" id="SignalP"/>
    </source>
</evidence>
<keyword evidence="5" id="KW-0472">Membrane</keyword>
<dbReference type="CDD" id="cd00082">
    <property type="entry name" value="HisKA"/>
    <property type="match status" value="1"/>
</dbReference>
<dbReference type="InterPro" id="IPR004358">
    <property type="entry name" value="Sig_transdc_His_kin-like_C"/>
</dbReference>
<dbReference type="EMBL" id="JAGJRS010000021">
    <property type="protein sequence ID" value="MBP1474982.1"/>
    <property type="molecule type" value="Genomic_DNA"/>
</dbReference>
<dbReference type="InterPro" id="IPR001789">
    <property type="entry name" value="Sig_transdc_resp-reg_receiver"/>
</dbReference>
<feature type="signal peptide" evidence="6">
    <location>
        <begin position="1"/>
        <end position="21"/>
    </location>
</feature>
<dbReference type="Gene3D" id="3.40.50.2300">
    <property type="match status" value="1"/>
</dbReference>
<evidence type="ECO:0000259" key="7">
    <source>
        <dbReference type="PROSITE" id="PS50109"/>
    </source>
</evidence>
<organism evidence="9 10">
    <name type="scientific">Frateuria flava</name>
    <dbReference type="NCBI Taxonomy" id="2821489"/>
    <lineage>
        <taxon>Bacteria</taxon>
        <taxon>Pseudomonadati</taxon>
        <taxon>Pseudomonadota</taxon>
        <taxon>Gammaproteobacteria</taxon>
        <taxon>Lysobacterales</taxon>
        <taxon>Rhodanobacteraceae</taxon>
        <taxon>Frateuria</taxon>
    </lineage>
</organism>
<dbReference type="InterPro" id="IPR036097">
    <property type="entry name" value="HisK_dim/P_sf"/>
</dbReference>
<feature type="chain" id="PRO_5046228505" description="histidine kinase" evidence="6">
    <location>
        <begin position="22"/>
        <end position="625"/>
    </location>
</feature>
<dbReference type="InterPro" id="IPR003661">
    <property type="entry name" value="HisK_dim/P_dom"/>
</dbReference>
<reference evidence="9 10" key="1">
    <citation type="submission" date="2021-04" db="EMBL/GenBank/DDBJ databases">
        <authorList>
            <person name="Huq M.A."/>
        </authorList>
    </citation>
    <scope>NUCLEOTIDE SEQUENCE [LARGE SCALE GENOMIC DNA]</scope>
    <source>
        <strain evidence="9 10">MAH-13</strain>
    </source>
</reference>
<dbReference type="SMART" id="SM00387">
    <property type="entry name" value="HATPase_c"/>
    <property type="match status" value="1"/>
</dbReference>
<dbReference type="SUPFAM" id="SSF52172">
    <property type="entry name" value="CheY-like"/>
    <property type="match status" value="1"/>
</dbReference>
<comment type="catalytic activity">
    <reaction evidence="1">
        <text>ATP + protein L-histidine = ADP + protein N-phospho-L-histidine.</text>
        <dbReference type="EC" id="2.7.13.3"/>
    </reaction>
</comment>
<dbReference type="Pfam" id="PF02518">
    <property type="entry name" value="HATPase_c"/>
    <property type="match status" value="1"/>
</dbReference>
<evidence type="ECO:0000256" key="2">
    <source>
        <dbReference type="ARBA" id="ARBA00012438"/>
    </source>
</evidence>
<dbReference type="InterPro" id="IPR005467">
    <property type="entry name" value="His_kinase_dom"/>
</dbReference>
<name>A0ABS4DPI9_9GAMM</name>
<sequence length="625" mass="67964">MRSRIMLATGFVLLTSLLAGAYVLAAAREAEMEQQQHIQAVRASLRSTMLTIQGAETGQRGYLLTGDKAYLAPYARSRAQLTALMQTLDQQVEDPHRRRDLPELRALIAGKLAELAQTLSYYDRGDHAAAVDLVRSNLGMQLMERIRTLVGAMLVDCDRSIVAEQARERLLSRWVLTGASASALAILGLAMLTLREMSRRHRMMMRVRDELLASSEALRRSTERQAMLEEAVRQSRKMEALGALTGGMAHDFNNMLAVVMGNLELLKARLARGNHDVGRYVGYALEATRRAGELTQRLLAFARKQPLHAVLVATSDVVASTTEVIRRTLGGIYSVELQQSPDLWKTRVDVNQLESTLINLAVNARDAMPEGGRLTVQTANVFLDEDFASGRPDVASGAYVMIAMTDTGHGMTAEVRRKAFEPFFTTKAAGKGTGLGLSQVYGFIKQSGGHVDIESEVGRGTTIRLYLPRADGEAATGPARADRATGGLPRGDGTTLILLVDDDIGVRVFAAEALTELGYRVLTASSGHDGLAVLDAHPQINLLLTDVEMAQLTGWELADIARQVRPGLKILLMTGFTRDATEGVGERIPGAGLLRKPFTLEELAHRVHALLSGGPHPPPTHPFEA</sequence>
<dbReference type="Gene3D" id="1.10.287.130">
    <property type="match status" value="1"/>
</dbReference>
<keyword evidence="10" id="KW-1185">Reference proteome</keyword>
<dbReference type="PANTHER" id="PTHR43065:SF49">
    <property type="entry name" value="HISTIDINE KINASE"/>
    <property type="match status" value="1"/>
</dbReference>
<dbReference type="Pfam" id="PF05227">
    <property type="entry name" value="CHASE3"/>
    <property type="match status" value="1"/>
</dbReference>
<dbReference type="SMART" id="SM00388">
    <property type="entry name" value="HisKA"/>
    <property type="match status" value="1"/>
</dbReference>
<dbReference type="SUPFAM" id="SSF55874">
    <property type="entry name" value="ATPase domain of HSP90 chaperone/DNA topoisomerase II/histidine kinase"/>
    <property type="match status" value="1"/>
</dbReference>
<dbReference type="PRINTS" id="PR00344">
    <property type="entry name" value="BCTRLSENSOR"/>
</dbReference>
<keyword evidence="5" id="KW-1133">Transmembrane helix</keyword>
<dbReference type="PROSITE" id="PS50110">
    <property type="entry name" value="RESPONSE_REGULATORY"/>
    <property type="match status" value="1"/>
</dbReference>
<dbReference type="PROSITE" id="PS50109">
    <property type="entry name" value="HIS_KIN"/>
    <property type="match status" value="1"/>
</dbReference>
<evidence type="ECO:0000313" key="9">
    <source>
        <dbReference type="EMBL" id="MBP1474982.1"/>
    </source>
</evidence>
<proteinExistence type="predicted"/>
<feature type="domain" description="Response regulatory" evidence="8">
    <location>
        <begin position="496"/>
        <end position="611"/>
    </location>
</feature>
<dbReference type="CDD" id="cd19410">
    <property type="entry name" value="HK9-like_sensor"/>
    <property type="match status" value="1"/>
</dbReference>
<evidence type="ECO:0000256" key="3">
    <source>
        <dbReference type="ARBA" id="ARBA00022553"/>
    </source>
</evidence>
<dbReference type="InterPro" id="IPR003594">
    <property type="entry name" value="HATPase_dom"/>
</dbReference>
<accession>A0ABS4DPI9</accession>
<dbReference type="RefSeq" id="WP_209620834.1">
    <property type="nucleotide sequence ID" value="NZ_JAGJRS010000021.1"/>
</dbReference>
<evidence type="ECO:0000256" key="1">
    <source>
        <dbReference type="ARBA" id="ARBA00000085"/>
    </source>
</evidence>
<feature type="domain" description="Histidine kinase" evidence="7">
    <location>
        <begin position="247"/>
        <end position="471"/>
    </location>
</feature>
<dbReference type="Gene3D" id="3.30.565.10">
    <property type="entry name" value="Histidine kinase-like ATPase, C-terminal domain"/>
    <property type="match status" value="1"/>
</dbReference>
<gene>
    <name evidence="9" type="ORF">J7I44_11780</name>
</gene>
<dbReference type="SMART" id="SM00448">
    <property type="entry name" value="REC"/>
    <property type="match status" value="1"/>
</dbReference>
<comment type="caution">
    <text evidence="9">The sequence shown here is derived from an EMBL/GenBank/DDBJ whole genome shotgun (WGS) entry which is preliminary data.</text>
</comment>
<feature type="modified residue" description="4-aspartylphosphate" evidence="4">
    <location>
        <position position="546"/>
    </location>
</feature>
<evidence type="ECO:0000256" key="5">
    <source>
        <dbReference type="SAM" id="Phobius"/>
    </source>
</evidence>
<dbReference type="Pfam" id="PF00072">
    <property type="entry name" value="Response_reg"/>
    <property type="match status" value="1"/>
</dbReference>
<evidence type="ECO:0000313" key="10">
    <source>
        <dbReference type="Proteomes" id="UP000823790"/>
    </source>
</evidence>
<keyword evidence="3 4" id="KW-0597">Phosphoprotein</keyword>
<dbReference type="Proteomes" id="UP000823790">
    <property type="component" value="Unassembled WGS sequence"/>
</dbReference>
<evidence type="ECO:0000259" key="8">
    <source>
        <dbReference type="PROSITE" id="PS50110"/>
    </source>
</evidence>
<dbReference type="InterPro" id="IPR036890">
    <property type="entry name" value="HATPase_C_sf"/>
</dbReference>
<dbReference type="InterPro" id="IPR007891">
    <property type="entry name" value="CHASE3"/>
</dbReference>
<keyword evidence="5" id="KW-0812">Transmembrane</keyword>
<keyword evidence="6" id="KW-0732">Signal</keyword>
<dbReference type="Pfam" id="PF00512">
    <property type="entry name" value="HisKA"/>
    <property type="match status" value="1"/>
</dbReference>
<dbReference type="InterPro" id="IPR011006">
    <property type="entry name" value="CheY-like_superfamily"/>
</dbReference>
<evidence type="ECO:0000256" key="4">
    <source>
        <dbReference type="PROSITE-ProRule" id="PRU00169"/>
    </source>
</evidence>
<dbReference type="PANTHER" id="PTHR43065">
    <property type="entry name" value="SENSOR HISTIDINE KINASE"/>
    <property type="match status" value="1"/>
</dbReference>
<dbReference type="EC" id="2.7.13.3" evidence="2"/>
<feature type="transmembrane region" description="Helical" evidence="5">
    <location>
        <begin position="174"/>
        <end position="194"/>
    </location>
</feature>
<protein>
    <recommendedName>
        <fullName evidence="2">histidine kinase</fullName>
        <ecNumber evidence="2">2.7.13.3</ecNumber>
    </recommendedName>
</protein>
<dbReference type="SUPFAM" id="SSF47384">
    <property type="entry name" value="Homodimeric domain of signal transducing histidine kinase"/>
    <property type="match status" value="1"/>
</dbReference>